<name>A0ABW5NIS6_9SPHI</name>
<proteinExistence type="predicted"/>
<dbReference type="Gene3D" id="3.40.30.10">
    <property type="entry name" value="Glutaredoxin"/>
    <property type="match status" value="1"/>
</dbReference>
<feature type="domain" description="Thioredoxin" evidence="5">
    <location>
        <begin position="437"/>
        <end position="586"/>
    </location>
</feature>
<evidence type="ECO:0000256" key="3">
    <source>
        <dbReference type="ARBA" id="ARBA00023157"/>
    </source>
</evidence>
<dbReference type="EMBL" id="JBHUMA010000006">
    <property type="protein sequence ID" value="MFD2598563.1"/>
    <property type="molecule type" value="Genomic_DNA"/>
</dbReference>
<protein>
    <submittedName>
        <fullName evidence="6">TlpA family protein disulfide reductase</fullName>
    </submittedName>
</protein>
<evidence type="ECO:0000313" key="7">
    <source>
        <dbReference type="Proteomes" id="UP001597393"/>
    </source>
</evidence>
<evidence type="ECO:0000259" key="5">
    <source>
        <dbReference type="PROSITE" id="PS51352"/>
    </source>
</evidence>
<dbReference type="PANTHER" id="PTHR42852">
    <property type="entry name" value="THIOL:DISULFIDE INTERCHANGE PROTEIN DSBE"/>
    <property type="match status" value="1"/>
</dbReference>
<dbReference type="Pfam" id="PF13905">
    <property type="entry name" value="Thioredoxin_8"/>
    <property type="match status" value="1"/>
</dbReference>
<keyword evidence="2" id="KW-0201">Cytochrome c-type biogenesis</keyword>
<dbReference type="InterPro" id="IPR013766">
    <property type="entry name" value="Thioredoxin_domain"/>
</dbReference>
<comment type="caution">
    <text evidence="6">The sequence shown here is derived from an EMBL/GenBank/DDBJ whole genome shotgun (WGS) entry which is preliminary data.</text>
</comment>
<comment type="subcellular location">
    <subcellularLocation>
        <location evidence="1">Cell envelope</location>
    </subcellularLocation>
</comment>
<gene>
    <name evidence="6" type="ORF">ACFSQ3_06320</name>
</gene>
<evidence type="ECO:0000256" key="4">
    <source>
        <dbReference type="ARBA" id="ARBA00023284"/>
    </source>
</evidence>
<evidence type="ECO:0000313" key="6">
    <source>
        <dbReference type="EMBL" id="MFD2598563.1"/>
    </source>
</evidence>
<organism evidence="6 7">
    <name type="scientific">Sphingobacterium corticis</name>
    <dbReference type="NCBI Taxonomy" id="1812823"/>
    <lineage>
        <taxon>Bacteria</taxon>
        <taxon>Pseudomonadati</taxon>
        <taxon>Bacteroidota</taxon>
        <taxon>Sphingobacteriia</taxon>
        <taxon>Sphingobacteriales</taxon>
        <taxon>Sphingobacteriaceae</taxon>
        <taxon>Sphingobacterium</taxon>
    </lineage>
</organism>
<dbReference type="InterPro" id="IPR050553">
    <property type="entry name" value="Thioredoxin_ResA/DsbE_sf"/>
</dbReference>
<keyword evidence="3" id="KW-1015">Disulfide bond</keyword>
<sequence>MNYIFVKFIAITFLIGFFYFSDVYAQNPDNIHQDYTSFSLKDSVRIFRGKILGLDSTELAKIPYADVRVQTFDVEGDSRISCPISVSGTFDVILPYHIPLQELFLELGDYSETFFVLDSIEVDFDFQHGDEPEVHFRGENATSSEFLFSHNKALKESEGYKQFSYVADSLIDAQIDSAVFFRALNTWSENTTSLTNKFLHSRNVSPALRDIVLQSNEAQFLSYVLHYYSNMERMLPEELSHRIKAFQTTYLLSSMSMFYHYLYYFARSVWEEERQSPALDFILDTMSKSVNMNAGDVDLLMRTKTLFIQYQQDKSTELKPAYFDELESNFQIVNDRYNATLQRTINEWVDTNRQTLWDFFSDRYPQPIDDILIAKSGPRKEQLTIDSLSKTYERILTYIETPKISYFIDAYVKSIQKPLVAADEENYNVVNKSDSVLVPIDFAKDAELYVVDHFGGGELFDHLLTKYKGKVLFVDFWATWCVPCYEDFERAKMLKNGLDTSNIVFLYLCCDSEQGEWIGRIRERELSGVHVLFNKEQRRELFNRFNLDGYPSYLFVDKSGHIEHHARWVLNDPKKGQAFLLEQVDK</sequence>
<dbReference type="PANTHER" id="PTHR42852:SF6">
    <property type="entry name" value="THIOL:DISULFIDE INTERCHANGE PROTEIN DSBE"/>
    <property type="match status" value="1"/>
</dbReference>
<accession>A0ABW5NIS6</accession>
<dbReference type="SUPFAM" id="SSF52833">
    <property type="entry name" value="Thioredoxin-like"/>
    <property type="match status" value="1"/>
</dbReference>
<dbReference type="InterPro" id="IPR036249">
    <property type="entry name" value="Thioredoxin-like_sf"/>
</dbReference>
<evidence type="ECO:0000256" key="1">
    <source>
        <dbReference type="ARBA" id="ARBA00004196"/>
    </source>
</evidence>
<dbReference type="PROSITE" id="PS51352">
    <property type="entry name" value="THIOREDOXIN_2"/>
    <property type="match status" value="1"/>
</dbReference>
<dbReference type="InterPro" id="IPR012336">
    <property type="entry name" value="Thioredoxin-like_fold"/>
</dbReference>
<dbReference type="Proteomes" id="UP001597393">
    <property type="component" value="Unassembled WGS sequence"/>
</dbReference>
<reference evidence="7" key="1">
    <citation type="journal article" date="2019" name="Int. J. Syst. Evol. Microbiol.">
        <title>The Global Catalogue of Microorganisms (GCM) 10K type strain sequencing project: providing services to taxonomists for standard genome sequencing and annotation.</title>
        <authorList>
            <consortium name="The Broad Institute Genomics Platform"/>
            <consortium name="The Broad Institute Genome Sequencing Center for Infectious Disease"/>
            <person name="Wu L."/>
            <person name="Ma J."/>
        </authorList>
    </citation>
    <scope>NUCLEOTIDE SEQUENCE [LARGE SCALE GENOMIC DNA]</scope>
    <source>
        <strain evidence="7">KCTC 42248</strain>
    </source>
</reference>
<keyword evidence="7" id="KW-1185">Reference proteome</keyword>
<dbReference type="RefSeq" id="WP_380868575.1">
    <property type="nucleotide sequence ID" value="NZ_JBHUMA010000006.1"/>
</dbReference>
<evidence type="ECO:0000256" key="2">
    <source>
        <dbReference type="ARBA" id="ARBA00022748"/>
    </source>
</evidence>
<keyword evidence="4" id="KW-0676">Redox-active center</keyword>